<feature type="domain" description="Aminoglycoside phosphotransferase" evidence="2">
    <location>
        <begin position="41"/>
        <end position="279"/>
    </location>
</feature>
<dbReference type="Pfam" id="PF01636">
    <property type="entry name" value="APH"/>
    <property type="match status" value="1"/>
</dbReference>
<name>A0A5S9F8G3_UABAM</name>
<comment type="similarity">
    <text evidence="1">Belongs to the pseudomonas-type ThrB family.</text>
</comment>
<dbReference type="AlphaFoldDB" id="A0A5S9F8G3"/>
<accession>A0A5S9F8G3</accession>
<dbReference type="SUPFAM" id="SSF56112">
    <property type="entry name" value="Protein kinase-like (PK-like)"/>
    <property type="match status" value="1"/>
</dbReference>
<evidence type="ECO:0000259" key="2">
    <source>
        <dbReference type="Pfam" id="PF01636"/>
    </source>
</evidence>
<dbReference type="InterPro" id="IPR011009">
    <property type="entry name" value="Kinase-like_dom_sf"/>
</dbReference>
<evidence type="ECO:0000313" key="3">
    <source>
        <dbReference type="EMBL" id="BBM88242.1"/>
    </source>
</evidence>
<reference evidence="3 4" key="1">
    <citation type="submission" date="2019-08" db="EMBL/GenBank/DDBJ databases">
        <title>Complete genome sequence of Candidatus Uab amorphum.</title>
        <authorList>
            <person name="Shiratori T."/>
            <person name="Suzuki S."/>
            <person name="Kakizawa Y."/>
            <person name="Ishida K."/>
        </authorList>
    </citation>
    <scope>NUCLEOTIDE SEQUENCE [LARGE SCALE GENOMIC DNA]</scope>
    <source>
        <strain evidence="3 4">SRT547</strain>
    </source>
</reference>
<keyword evidence="3" id="KW-0808">Transferase</keyword>
<dbReference type="Gene3D" id="3.30.200.70">
    <property type="match status" value="1"/>
</dbReference>
<gene>
    <name evidence="3" type="ORF">UABAM_06663</name>
</gene>
<keyword evidence="4" id="KW-1185">Reference proteome</keyword>
<dbReference type="InterPro" id="IPR050249">
    <property type="entry name" value="Pseudomonas-type_ThrB"/>
</dbReference>
<organism evidence="3 4">
    <name type="scientific">Uabimicrobium amorphum</name>
    <dbReference type="NCBI Taxonomy" id="2596890"/>
    <lineage>
        <taxon>Bacteria</taxon>
        <taxon>Pseudomonadati</taxon>
        <taxon>Planctomycetota</taxon>
        <taxon>Candidatus Uabimicrobiia</taxon>
        <taxon>Candidatus Uabimicrobiales</taxon>
        <taxon>Candidatus Uabimicrobiaceae</taxon>
        <taxon>Candidatus Uabimicrobium</taxon>
    </lineage>
</organism>
<protein>
    <submittedName>
        <fullName evidence="3">Aminoglycoside phosphotransferase</fullName>
    </submittedName>
</protein>
<proteinExistence type="inferred from homology"/>
<dbReference type="KEGG" id="uam:UABAM_06663"/>
<dbReference type="Gene3D" id="1.10.510.10">
    <property type="entry name" value="Transferase(Phosphotransferase) domain 1"/>
    <property type="match status" value="1"/>
</dbReference>
<evidence type="ECO:0000256" key="1">
    <source>
        <dbReference type="ARBA" id="ARBA00038240"/>
    </source>
</evidence>
<dbReference type="InterPro" id="IPR002575">
    <property type="entry name" value="Aminoglycoside_PTrfase"/>
</dbReference>
<dbReference type="EMBL" id="AP019860">
    <property type="protein sequence ID" value="BBM88242.1"/>
    <property type="molecule type" value="Genomic_DNA"/>
</dbReference>
<dbReference type="Gene3D" id="1.20.1270.170">
    <property type="match status" value="1"/>
</dbReference>
<sequence>MIPFAQASERSQAYRLRKLAMAVIEQYPLAIKKVNYIQNGENATFQLIDKKGKKYLLRVHRYGYHTTQAIQEELQWLISIGKSTDIQVPQPIKSKSGTHFVIVKHPAMSHPRHCAVFHWVEGRFLWKHTNENYMHKLGALIAQLQKTGKKRKIQHRKYWSIDGLIGRNSKFGDLEDVIGIPRKQHNLLIRARDSIYEMMILYEKNNPKKVGLMHADLHFGNFVVNKGVLGAIDFDDSGVGLHSYDLAIPMRSLAFFTEYEKRSDLSQLCAALLEGYAEHMPLNEKDIQHVKTFQAIRQLVMLGWLQSRSDIPRLKKRIPIAAKNAMVYIKDNLDIL</sequence>
<dbReference type="Proteomes" id="UP000326354">
    <property type="component" value="Chromosome"/>
</dbReference>
<evidence type="ECO:0000313" key="4">
    <source>
        <dbReference type="Proteomes" id="UP000326354"/>
    </source>
</evidence>
<dbReference type="PANTHER" id="PTHR21064">
    <property type="entry name" value="AMINOGLYCOSIDE PHOSPHOTRANSFERASE DOMAIN-CONTAINING PROTEIN-RELATED"/>
    <property type="match status" value="1"/>
</dbReference>
<dbReference type="GO" id="GO:0019202">
    <property type="term" value="F:amino acid kinase activity"/>
    <property type="evidence" value="ECO:0007669"/>
    <property type="project" value="TreeGrafter"/>
</dbReference>
<dbReference type="PANTHER" id="PTHR21064:SF6">
    <property type="entry name" value="AMINOGLYCOSIDE PHOSPHOTRANSFERASE DOMAIN-CONTAINING PROTEIN"/>
    <property type="match status" value="1"/>
</dbReference>
<dbReference type="RefSeq" id="WP_152021861.1">
    <property type="nucleotide sequence ID" value="NZ_AP019860.1"/>
</dbReference>
<dbReference type="OrthoDB" id="241498at2"/>